<evidence type="ECO:0000256" key="1">
    <source>
        <dbReference type="SAM" id="Phobius"/>
    </source>
</evidence>
<keyword evidence="1" id="KW-0812">Transmembrane</keyword>
<feature type="domain" description="DUF7088" evidence="3">
    <location>
        <begin position="63"/>
        <end position="165"/>
    </location>
</feature>
<accession>A0A2M7U086</accession>
<keyword evidence="1" id="KW-1133">Transmembrane helix</keyword>
<keyword evidence="1" id="KW-0472">Membrane</keyword>
<feature type="domain" description="ABC-type uncharacterised transport system" evidence="2">
    <location>
        <begin position="219"/>
        <end position="450"/>
    </location>
</feature>
<reference evidence="5" key="1">
    <citation type="submission" date="2017-09" db="EMBL/GenBank/DDBJ databases">
        <title>Depth-based differentiation of microbial function through sediment-hosted aquifers and enrichment of novel symbionts in the deep terrestrial subsurface.</title>
        <authorList>
            <person name="Probst A.J."/>
            <person name="Ladd B."/>
            <person name="Jarett J.K."/>
            <person name="Geller-Mcgrath D.E."/>
            <person name="Sieber C.M.K."/>
            <person name="Emerson J.B."/>
            <person name="Anantharaman K."/>
            <person name="Thomas B.C."/>
            <person name="Malmstrom R."/>
            <person name="Stieglmeier M."/>
            <person name="Klingl A."/>
            <person name="Woyke T."/>
            <person name="Ryan C.M."/>
            <person name="Banfield J.F."/>
        </authorList>
    </citation>
    <scope>NUCLEOTIDE SEQUENCE [LARGE SCALE GENOMIC DNA]</scope>
</reference>
<feature type="transmembrane region" description="Helical" evidence="1">
    <location>
        <begin position="35"/>
        <end position="56"/>
    </location>
</feature>
<dbReference type="InterPro" id="IPR055396">
    <property type="entry name" value="DUF7088"/>
</dbReference>
<organism evidence="4 5">
    <name type="scientific">Candidatus Roizmanbacteria bacterium CG_4_10_14_0_2_um_filter_39_13</name>
    <dbReference type="NCBI Taxonomy" id="1974825"/>
    <lineage>
        <taxon>Bacteria</taxon>
        <taxon>Candidatus Roizmaniibacteriota</taxon>
    </lineage>
</organism>
<protein>
    <submittedName>
        <fullName evidence="4">Uncharacterized protein</fullName>
    </submittedName>
</protein>
<dbReference type="InterPro" id="IPR019196">
    <property type="entry name" value="ABC_transp_unknown"/>
</dbReference>
<feature type="transmembrane region" description="Helical" evidence="1">
    <location>
        <begin position="497"/>
        <end position="516"/>
    </location>
</feature>
<name>A0A2M7U086_9BACT</name>
<dbReference type="AlphaFoldDB" id="A0A2M7U086"/>
<dbReference type="Pfam" id="PF09822">
    <property type="entry name" value="ABC_transp_aux"/>
    <property type="match status" value="1"/>
</dbReference>
<gene>
    <name evidence="4" type="ORF">COY16_01880</name>
</gene>
<sequence length="526" mass="58702">MKPIITFFKKIRIPKSFARINLIQMLGLYRFKSNVIIITSIVIFLVSNMILSYVSLRLDLSKGKAYTLSDSTKKMVKELKTSAEIKFYVSNNLPARLQPLKREVVDILREYERSSGNVILTIVEFNPDQDVTIAEEAQGLGITPVPIREQAQSEVSLTEIYFGLGISYNDKQSVLAQSLDVENLEYNVTSAIYQMTRESLPKVAVMGIPDSFNPQQDALGIFKQVAGRLFNVQVITTPQLFDQEALNTEEESFVIDADVNTLLVIDSPSTDFTKQELAEIEKFASKGNVIFMLNGITLEDTLTTGAGEAGLIDLVKKYGVSVGPNLILSGRSEFVNLGGGGFSLLVPYPLWIWTSDFSSEASYFTGVGRVTFPWASTVTAKERNGYTPREIIYSGKESWEQTGTFILDPQKIEDPGQEELKVFPLAVESTKKDAGKIMVLGSSRFILSNYLSRESQNLEFILNVLGDYASDGALSGISSRAVNLYPLPELPENVQEFYKYANIIVLPGIFALYGMWRMWKRNQSRG</sequence>
<proteinExistence type="predicted"/>
<evidence type="ECO:0000313" key="5">
    <source>
        <dbReference type="Proteomes" id="UP000228503"/>
    </source>
</evidence>
<comment type="caution">
    <text evidence="4">The sequence shown here is derived from an EMBL/GenBank/DDBJ whole genome shotgun (WGS) entry which is preliminary data.</text>
</comment>
<evidence type="ECO:0000259" key="3">
    <source>
        <dbReference type="Pfam" id="PF23357"/>
    </source>
</evidence>
<dbReference type="EMBL" id="PFOB01000020">
    <property type="protein sequence ID" value="PIZ63480.1"/>
    <property type="molecule type" value="Genomic_DNA"/>
</dbReference>
<dbReference type="Pfam" id="PF23357">
    <property type="entry name" value="DUF7088"/>
    <property type="match status" value="1"/>
</dbReference>
<evidence type="ECO:0000259" key="2">
    <source>
        <dbReference type="Pfam" id="PF09822"/>
    </source>
</evidence>
<evidence type="ECO:0000313" key="4">
    <source>
        <dbReference type="EMBL" id="PIZ63480.1"/>
    </source>
</evidence>
<dbReference type="Proteomes" id="UP000228503">
    <property type="component" value="Unassembled WGS sequence"/>
</dbReference>